<sequence>MAFAIHGKAAADVKGAEKTLEISAHANEGQAANFRITIARPLRDAC</sequence>
<comment type="caution">
    <text evidence="1">The sequence shown here is derived from an EMBL/GenBank/DDBJ whole genome shotgun (WGS) entry which is preliminary data.</text>
</comment>
<organism evidence="1 2">
    <name type="scientific">Sphingomonas vulcanisoli</name>
    <dbReference type="NCBI Taxonomy" id="1658060"/>
    <lineage>
        <taxon>Bacteria</taxon>
        <taxon>Pseudomonadati</taxon>
        <taxon>Pseudomonadota</taxon>
        <taxon>Alphaproteobacteria</taxon>
        <taxon>Sphingomonadales</taxon>
        <taxon>Sphingomonadaceae</taxon>
        <taxon>Sphingomonas</taxon>
    </lineage>
</organism>
<reference evidence="1 2" key="1">
    <citation type="submission" date="2020-03" db="EMBL/GenBank/DDBJ databases">
        <title>Genomic Encyclopedia of Type Strains, Phase III (KMG-III): the genomes of soil and plant-associated and newly described type strains.</title>
        <authorList>
            <person name="Whitman W."/>
        </authorList>
    </citation>
    <scope>NUCLEOTIDE SEQUENCE [LARGE SCALE GENOMIC DNA]</scope>
    <source>
        <strain evidence="1 2">CECT 8804</strain>
    </source>
</reference>
<dbReference type="EMBL" id="JAAOZC010000001">
    <property type="protein sequence ID" value="NIJ06725.1"/>
    <property type="molecule type" value="Genomic_DNA"/>
</dbReference>
<accession>A0ABX0TQ38</accession>
<proteinExistence type="predicted"/>
<dbReference type="RefSeq" id="WP_167071341.1">
    <property type="nucleotide sequence ID" value="NZ_JAAOZC010000001.1"/>
</dbReference>
<evidence type="ECO:0000313" key="1">
    <source>
        <dbReference type="EMBL" id="NIJ06725.1"/>
    </source>
</evidence>
<dbReference type="Proteomes" id="UP000727456">
    <property type="component" value="Unassembled WGS sequence"/>
</dbReference>
<evidence type="ECO:0000313" key="2">
    <source>
        <dbReference type="Proteomes" id="UP000727456"/>
    </source>
</evidence>
<keyword evidence="2" id="KW-1185">Reference proteome</keyword>
<name>A0ABX0TQ38_9SPHN</name>
<protein>
    <submittedName>
        <fullName evidence="1">Uncharacterized protein</fullName>
    </submittedName>
</protein>
<gene>
    <name evidence="1" type="ORF">FHS31_000307</name>
</gene>